<keyword evidence="6" id="KW-0238">DNA-binding</keyword>
<dbReference type="RefSeq" id="WP_155614453.1">
    <property type="nucleotide sequence ID" value="NZ_WNZX01000005.1"/>
</dbReference>
<dbReference type="GO" id="GO:0003677">
    <property type="term" value="F:DNA binding"/>
    <property type="evidence" value="ECO:0007669"/>
    <property type="project" value="UniProtKB-KW"/>
</dbReference>
<dbReference type="GO" id="GO:0008483">
    <property type="term" value="F:transaminase activity"/>
    <property type="evidence" value="ECO:0007669"/>
    <property type="project" value="UniProtKB-KW"/>
</dbReference>
<dbReference type="Pfam" id="PF00392">
    <property type="entry name" value="GntR"/>
    <property type="match status" value="1"/>
</dbReference>
<accession>A0A7X2Z9A5</accession>
<dbReference type="Pfam" id="PF00155">
    <property type="entry name" value="Aminotran_1_2"/>
    <property type="match status" value="1"/>
</dbReference>
<evidence type="ECO:0000313" key="9">
    <source>
        <dbReference type="EMBL" id="MUG70724.1"/>
    </source>
</evidence>
<dbReference type="InterPro" id="IPR051446">
    <property type="entry name" value="HTH_trans_reg/aminotransferase"/>
</dbReference>
<dbReference type="InterPro" id="IPR000524">
    <property type="entry name" value="Tscrpt_reg_HTH_GntR"/>
</dbReference>
<sequence length="488" mass="56157">MPRQSYSNGQSYRLFEQVYDHIENRIRRGDWKEHEKLPSIRQLAQELQVHRLTVFRAYRLLVEQGKVYVKDKSGYFLQPSGSQMPEAVDALVPAYETVNHLSEIHRIPVAYQLSEAIIDPNLLPNMYLTDYVKRVFDLYPKVLATYSPVQGDEELREALCRYFTKRHLFHLTPDEILITSGAQQAINLIARILVKPMDTILLERPTYSVAYDIFRQQGAQIIPVDIHPDGYNLEQVEGCMRRYKPRLFYMNPTFHNPTGYTVPVEQRKKLVELAERYRCLLVDDDTCYDIYFDREPPPPLFTYDTEGCVIYIRGFSKYVSPGLRVAAVMSRPPLMKPLLTAKSLSDNGSPLLNQKMFLHYFTSDRLQQHLKKLRIALQIRKEIVEEELAATDWQWISPQGGLNLWVRLSGGLSAEKLLAASMRQSISFVPGIICDPKRELTSWARVSYSYANEPQLREGMRKLIALAGSMDSWSINRGGGRSKAGGKA</sequence>
<evidence type="ECO:0000256" key="2">
    <source>
        <dbReference type="ARBA" id="ARBA00005384"/>
    </source>
</evidence>
<evidence type="ECO:0000256" key="4">
    <source>
        <dbReference type="ARBA" id="ARBA00022898"/>
    </source>
</evidence>
<keyword evidence="9" id="KW-0808">Transferase</keyword>
<dbReference type="SUPFAM" id="SSF46785">
    <property type="entry name" value="Winged helix' DNA-binding domain"/>
    <property type="match status" value="1"/>
</dbReference>
<keyword evidence="10" id="KW-1185">Reference proteome</keyword>
<feature type="domain" description="HTH gntR-type" evidence="8">
    <location>
        <begin position="12"/>
        <end position="80"/>
    </location>
</feature>
<proteinExistence type="inferred from homology"/>
<dbReference type="CDD" id="cd07377">
    <property type="entry name" value="WHTH_GntR"/>
    <property type="match status" value="1"/>
</dbReference>
<dbReference type="PANTHER" id="PTHR46577:SF2">
    <property type="entry name" value="TRANSCRIPTIONAL REGULATORY PROTEIN"/>
    <property type="match status" value="1"/>
</dbReference>
<name>A0A7X2Z9A5_9BACL</name>
<dbReference type="InterPro" id="IPR015424">
    <property type="entry name" value="PyrdxlP-dep_Trfase"/>
</dbReference>
<evidence type="ECO:0000259" key="8">
    <source>
        <dbReference type="PROSITE" id="PS50949"/>
    </source>
</evidence>
<reference evidence="9 10" key="1">
    <citation type="submission" date="2019-11" db="EMBL/GenBank/DDBJ databases">
        <title>Draft genome sequences of five Paenibacillus species of dairy origin.</title>
        <authorList>
            <person name="Olajide A.M."/>
            <person name="Chen S."/>
            <person name="Lapointe G."/>
        </authorList>
    </citation>
    <scope>NUCLEOTIDE SEQUENCE [LARGE SCALE GENOMIC DNA]</scope>
    <source>
        <strain evidence="9 10">2CS3</strain>
    </source>
</reference>
<dbReference type="InterPro" id="IPR004839">
    <property type="entry name" value="Aminotransferase_I/II_large"/>
</dbReference>
<dbReference type="InterPro" id="IPR015422">
    <property type="entry name" value="PyrdxlP-dep_Trfase_small"/>
</dbReference>
<evidence type="ECO:0000256" key="3">
    <source>
        <dbReference type="ARBA" id="ARBA00022576"/>
    </source>
</evidence>
<dbReference type="CDD" id="cd00609">
    <property type="entry name" value="AAT_like"/>
    <property type="match status" value="1"/>
</dbReference>
<dbReference type="SMART" id="SM00345">
    <property type="entry name" value="HTH_GNTR"/>
    <property type="match status" value="1"/>
</dbReference>
<evidence type="ECO:0000313" key="10">
    <source>
        <dbReference type="Proteomes" id="UP000450917"/>
    </source>
</evidence>
<organism evidence="9 10">
    <name type="scientific">Paenibacillus validus</name>
    <dbReference type="NCBI Taxonomy" id="44253"/>
    <lineage>
        <taxon>Bacteria</taxon>
        <taxon>Bacillati</taxon>
        <taxon>Bacillota</taxon>
        <taxon>Bacilli</taxon>
        <taxon>Bacillales</taxon>
        <taxon>Paenibacillaceae</taxon>
        <taxon>Paenibacillus</taxon>
    </lineage>
</organism>
<protein>
    <submittedName>
        <fullName evidence="9">Aminotransferase class I/II-fold pyridoxal phosphate-dependent enzyme</fullName>
    </submittedName>
</protein>
<evidence type="ECO:0000256" key="1">
    <source>
        <dbReference type="ARBA" id="ARBA00001933"/>
    </source>
</evidence>
<dbReference type="Proteomes" id="UP000450917">
    <property type="component" value="Unassembled WGS sequence"/>
</dbReference>
<evidence type="ECO:0000256" key="7">
    <source>
        <dbReference type="ARBA" id="ARBA00023163"/>
    </source>
</evidence>
<keyword evidence="7" id="KW-0804">Transcription</keyword>
<dbReference type="InterPro" id="IPR036390">
    <property type="entry name" value="WH_DNA-bd_sf"/>
</dbReference>
<dbReference type="AlphaFoldDB" id="A0A7X2Z9A5"/>
<dbReference type="InterPro" id="IPR036388">
    <property type="entry name" value="WH-like_DNA-bd_sf"/>
</dbReference>
<dbReference type="Gene3D" id="3.90.1150.10">
    <property type="entry name" value="Aspartate Aminotransferase, domain 1"/>
    <property type="match status" value="1"/>
</dbReference>
<dbReference type="Gene3D" id="3.40.640.10">
    <property type="entry name" value="Type I PLP-dependent aspartate aminotransferase-like (Major domain)"/>
    <property type="match status" value="1"/>
</dbReference>
<dbReference type="InterPro" id="IPR015421">
    <property type="entry name" value="PyrdxlP-dep_Trfase_major"/>
</dbReference>
<dbReference type="SUPFAM" id="SSF53383">
    <property type="entry name" value="PLP-dependent transferases"/>
    <property type="match status" value="1"/>
</dbReference>
<dbReference type="GO" id="GO:0003700">
    <property type="term" value="F:DNA-binding transcription factor activity"/>
    <property type="evidence" value="ECO:0007669"/>
    <property type="project" value="InterPro"/>
</dbReference>
<comment type="similarity">
    <text evidence="2">In the C-terminal section; belongs to the class-I pyridoxal-phosphate-dependent aminotransferase family.</text>
</comment>
<evidence type="ECO:0000256" key="5">
    <source>
        <dbReference type="ARBA" id="ARBA00023015"/>
    </source>
</evidence>
<comment type="cofactor">
    <cofactor evidence="1">
        <name>pyridoxal 5'-phosphate</name>
        <dbReference type="ChEBI" id="CHEBI:597326"/>
    </cofactor>
</comment>
<gene>
    <name evidence="9" type="ORF">GNP93_08520</name>
</gene>
<dbReference type="EMBL" id="WNZX01000005">
    <property type="protein sequence ID" value="MUG70724.1"/>
    <property type="molecule type" value="Genomic_DNA"/>
</dbReference>
<dbReference type="Gene3D" id="1.10.10.10">
    <property type="entry name" value="Winged helix-like DNA-binding domain superfamily/Winged helix DNA-binding domain"/>
    <property type="match status" value="1"/>
</dbReference>
<keyword evidence="3 9" id="KW-0032">Aminotransferase</keyword>
<dbReference type="PANTHER" id="PTHR46577">
    <property type="entry name" value="HTH-TYPE TRANSCRIPTIONAL REGULATORY PROTEIN GABR"/>
    <property type="match status" value="1"/>
</dbReference>
<keyword evidence="5" id="KW-0805">Transcription regulation</keyword>
<evidence type="ECO:0000256" key="6">
    <source>
        <dbReference type="ARBA" id="ARBA00023125"/>
    </source>
</evidence>
<comment type="caution">
    <text evidence="9">The sequence shown here is derived from an EMBL/GenBank/DDBJ whole genome shotgun (WGS) entry which is preliminary data.</text>
</comment>
<dbReference type="GO" id="GO:0030170">
    <property type="term" value="F:pyridoxal phosphate binding"/>
    <property type="evidence" value="ECO:0007669"/>
    <property type="project" value="InterPro"/>
</dbReference>
<dbReference type="PROSITE" id="PS50949">
    <property type="entry name" value="HTH_GNTR"/>
    <property type="match status" value="1"/>
</dbReference>
<keyword evidence="4" id="KW-0663">Pyridoxal phosphate</keyword>